<accession>A0A8B9L1E4</accession>
<dbReference type="InterPro" id="IPR001604">
    <property type="entry name" value="Endo_G_ENPP1-like_dom"/>
</dbReference>
<feature type="domain" description="DNA/RNA non-specific endonuclease/pyrophosphatase/phosphodiesterase" evidence="3">
    <location>
        <begin position="54"/>
        <end position="269"/>
    </location>
</feature>
<evidence type="ECO:0000313" key="5">
    <source>
        <dbReference type="Proteomes" id="UP000694621"/>
    </source>
</evidence>
<dbReference type="GO" id="GO:0046872">
    <property type="term" value="F:metal ion binding"/>
    <property type="evidence" value="ECO:0007669"/>
    <property type="project" value="InterPro"/>
</dbReference>
<dbReference type="SUPFAM" id="SSF54060">
    <property type="entry name" value="His-Me finger endonucleases"/>
    <property type="match status" value="1"/>
</dbReference>
<evidence type="ECO:0000259" key="3">
    <source>
        <dbReference type="SMART" id="SM00892"/>
    </source>
</evidence>
<name>A0A8B9L1E4_ASTMX</name>
<sequence length="298" mass="34291">MILLPLLTCVLLGALSAQAKVVDTFAECDKFFYKGKEPAGMDQNAKKICQKLNNRYHYATLYSTHHRIPVYSAYLFDRDKQHAGNSRTSVWFIEPQISIKNSDDWMTLETLYKRTDIKVSQALSSDYSKTGYDRGHLNPNCYQCDEGREATFTLTNAAPMNPRFNRVRWYQWEKGVKDFLKANTVSTVYLVTGTVPHSNKRIPQREESRVTVPTHIWTAVCYVDPYDKDKSFSFGYIGRNVADTSITMMPVANLNSQLAQLYQPSGTEQAGLYIFNQYFKYNMPQVLFIFANLLCNTY</sequence>
<evidence type="ECO:0000256" key="1">
    <source>
        <dbReference type="SAM" id="SignalP"/>
    </source>
</evidence>
<dbReference type="PANTHER" id="PTHR21472:SF21">
    <property type="entry name" value="ENDONUCLEASE DOMAIN-CONTAINING 1 PROTEIN-LIKE-RELATED"/>
    <property type="match status" value="1"/>
</dbReference>
<reference evidence="4" key="1">
    <citation type="submission" date="2025-08" db="UniProtKB">
        <authorList>
            <consortium name="Ensembl"/>
        </authorList>
    </citation>
    <scope>IDENTIFICATION</scope>
</reference>
<evidence type="ECO:0000313" key="4">
    <source>
        <dbReference type="Ensembl" id="ENSAMXP00005043904.1"/>
    </source>
</evidence>
<dbReference type="Gene3D" id="3.40.570.10">
    <property type="entry name" value="Extracellular Endonuclease, subunit A"/>
    <property type="match status" value="1"/>
</dbReference>
<dbReference type="Proteomes" id="UP000694621">
    <property type="component" value="Unplaced"/>
</dbReference>
<organism evidence="4 5">
    <name type="scientific">Astyanax mexicanus</name>
    <name type="common">Blind cave fish</name>
    <name type="synonym">Astyanax fasciatus mexicanus</name>
    <dbReference type="NCBI Taxonomy" id="7994"/>
    <lineage>
        <taxon>Eukaryota</taxon>
        <taxon>Metazoa</taxon>
        <taxon>Chordata</taxon>
        <taxon>Craniata</taxon>
        <taxon>Vertebrata</taxon>
        <taxon>Euteleostomi</taxon>
        <taxon>Actinopterygii</taxon>
        <taxon>Neopterygii</taxon>
        <taxon>Teleostei</taxon>
        <taxon>Ostariophysi</taxon>
        <taxon>Characiformes</taxon>
        <taxon>Characoidei</taxon>
        <taxon>Acestrorhamphidae</taxon>
        <taxon>Acestrorhamphinae</taxon>
        <taxon>Astyanax</taxon>
    </lineage>
</organism>
<evidence type="ECO:0000259" key="2">
    <source>
        <dbReference type="SMART" id="SM00477"/>
    </source>
</evidence>
<feature type="chain" id="PRO_5034340402" evidence="1">
    <location>
        <begin position="20"/>
        <end position="298"/>
    </location>
</feature>
<dbReference type="InterPro" id="IPR039015">
    <property type="entry name" value="ENDOD1"/>
</dbReference>
<dbReference type="InterPro" id="IPR020821">
    <property type="entry name" value="ENPP1-3/EXOG-like_nuc-like"/>
</dbReference>
<dbReference type="SMART" id="SM00892">
    <property type="entry name" value="Endonuclease_NS"/>
    <property type="match status" value="1"/>
</dbReference>
<dbReference type="GO" id="GO:0016787">
    <property type="term" value="F:hydrolase activity"/>
    <property type="evidence" value="ECO:0007669"/>
    <property type="project" value="InterPro"/>
</dbReference>
<dbReference type="AlphaFoldDB" id="A0A8B9L1E4"/>
<dbReference type="InterPro" id="IPR044929">
    <property type="entry name" value="DNA/RNA_non-sp_Endonuclease_sf"/>
</dbReference>
<dbReference type="Pfam" id="PF01223">
    <property type="entry name" value="Endonuclease_NS"/>
    <property type="match status" value="1"/>
</dbReference>
<protein>
    <submittedName>
        <fullName evidence="4">Si:ch211-165i18.2</fullName>
    </submittedName>
</protein>
<dbReference type="InterPro" id="IPR044925">
    <property type="entry name" value="His-Me_finger_sf"/>
</dbReference>
<dbReference type="PANTHER" id="PTHR21472">
    <property type="entry name" value="ENDONUCLEASE DOMAIN-CONTAINING 1 PROTEIN ENDOD1"/>
    <property type="match status" value="1"/>
</dbReference>
<feature type="signal peptide" evidence="1">
    <location>
        <begin position="1"/>
        <end position="19"/>
    </location>
</feature>
<dbReference type="GO" id="GO:0003676">
    <property type="term" value="F:nucleic acid binding"/>
    <property type="evidence" value="ECO:0007669"/>
    <property type="project" value="InterPro"/>
</dbReference>
<feature type="domain" description="ENPP1-3/EXOG-like endonuclease/phosphodiesterase" evidence="2">
    <location>
        <begin position="55"/>
        <end position="244"/>
    </location>
</feature>
<dbReference type="Ensembl" id="ENSAMXT00005047717.1">
    <property type="protein sequence ID" value="ENSAMXP00005043904.1"/>
    <property type="gene ID" value="ENSAMXG00005020419.1"/>
</dbReference>
<dbReference type="SMART" id="SM00477">
    <property type="entry name" value="NUC"/>
    <property type="match status" value="1"/>
</dbReference>
<proteinExistence type="predicted"/>
<keyword evidence="1" id="KW-0732">Signal</keyword>